<dbReference type="EMBL" id="JASJUT010000001">
    <property type="protein sequence ID" value="MDK2593963.1"/>
    <property type="molecule type" value="Genomic_DNA"/>
</dbReference>
<accession>A0ABT7EFB3</accession>
<proteinExistence type="predicted"/>
<keyword evidence="3" id="KW-1185">Reference proteome</keyword>
<gene>
    <name evidence="2" type="ORF">QNM18_02635</name>
</gene>
<dbReference type="RefSeq" id="WP_023401019.1">
    <property type="nucleotide sequence ID" value="NZ_JASJUT010000001.1"/>
</dbReference>
<protein>
    <submittedName>
        <fullName evidence="2">Uncharacterized protein</fullName>
    </submittedName>
</protein>
<feature type="transmembrane region" description="Helical" evidence="1">
    <location>
        <begin position="43"/>
        <end position="63"/>
    </location>
</feature>
<dbReference type="Proteomes" id="UP001231915">
    <property type="component" value="Unassembled WGS sequence"/>
</dbReference>
<feature type="transmembrane region" description="Helical" evidence="1">
    <location>
        <begin position="6"/>
        <end position="31"/>
    </location>
</feature>
<keyword evidence="1" id="KW-0812">Transmembrane</keyword>
<organism evidence="2 3">
    <name type="scientific">Pseudoalteromonas obscura</name>
    <dbReference type="NCBI Taxonomy" id="3048491"/>
    <lineage>
        <taxon>Bacteria</taxon>
        <taxon>Pseudomonadati</taxon>
        <taxon>Pseudomonadota</taxon>
        <taxon>Gammaproteobacteria</taxon>
        <taxon>Alteromonadales</taxon>
        <taxon>Pseudoalteromonadaceae</taxon>
        <taxon>Pseudoalteromonas</taxon>
    </lineage>
</organism>
<evidence type="ECO:0000313" key="2">
    <source>
        <dbReference type="EMBL" id="MDK2593963.1"/>
    </source>
</evidence>
<name>A0ABT7EFB3_9GAMM</name>
<sequence>MDFTSAIDGLILLLSGVMIVLFSKGVVFSGLTQQEQSYGLEKPTFIVGAIMAVIGFVAIIMGVL</sequence>
<evidence type="ECO:0000256" key="1">
    <source>
        <dbReference type="SAM" id="Phobius"/>
    </source>
</evidence>
<keyword evidence="1" id="KW-1133">Transmembrane helix</keyword>
<keyword evidence="1" id="KW-0472">Membrane</keyword>
<reference evidence="2 3" key="1">
    <citation type="submission" date="2023-05" db="EMBL/GenBank/DDBJ databases">
        <title>Pseudoalteromonas ardens sp. nov., Pseudoalteromonas obscura sp. nov., and Pseudoalteromonas umbrosa sp. nov., isolated from the coral Montipora capitata.</title>
        <authorList>
            <person name="Thomas E.M."/>
            <person name="Smith E.M."/>
            <person name="Papke E."/>
            <person name="Shlafstein M.D."/>
            <person name="Oline D.K."/>
            <person name="Videau P."/>
            <person name="Saw J.H."/>
            <person name="Strangman W.K."/>
            <person name="Ushijima B."/>
        </authorList>
    </citation>
    <scope>NUCLEOTIDE SEQUENCE [LARGE SCALE GENOMIC DNA]</scope>
    <source>
        <strain evidence="2 3">P94</strain>
    </source>
</reference>
<comment type="caution">
    <text evidence="2">The sequence shown here is derived from an EMBL/GenBank/DDBJ whole genome shotgun (WGS) entry which is preliminary data.</text>
</comment>
<dbReference type="GeneID" id="29919750"/>
<evidence type="ECO:0000313" key="3">
    <source>
        <dbReference type="Proteomes" id="UP001231915"/>
    </source>
</evidence>